<dbReference type="InterPro" id="IPR013525">
    <property type="entry name" value="ABC2_TM"/>
</dbReference>
<dbReference type="OrthoDB" id="245989at2759"/>
<dbReference type="PANTHER" id="PTHR19241">
    <property type="entry name" value="ATP-BINDING CASSETTE TRANSPORTER"/>
    <property type="match status" value="1"/>
</dbReference>
<dbReference type="CDD" id="cd03233">
    <property type="entry name" value="ABCG_PDR_domain1"/>
    <property type="match status" value="1"/>
</dbReference>
<evidence type="ECO:0000256" key="7">
    <source>
        <dbReference type="ARBA" id="ARBA00023136"/>
    </source>
</evidence>
<keyword evidence="6 9" id="KW-1133">Transmembrane helix</keyword>
<feature type="compositionally biased region" description="Polar residues" evidence="8">
    <location>
        <begin position="31"/>
        <end position="44"/>
    </location>
</feature>
<evidence type="ECO:0000256" key="2">
    <source>
        <dbReference type="ARBA" id="ARBA00022448"/>
    </source>
</evidence>
<keyword evidence="2" id="KW-0813">Transport</keyword>
<dbReference type="CDD" id="cd03232">
    <property type="entry name" value="ABCG_PDR_domain2"/>
    <property type="match status" value="1"/>
</dbReference>
<feature type="transmembrane region" description="Helical" evidence="9">
    <location>
        <begin position="548"/>
        <end position="567"/>
    </location>
</feature>
<feature type="compositionally biased region" description="Basic and acidic residues" evidence="8">
    <location>
        <begin position="47"/>
        <end position="60"/>
    </location>
</feature>
<dbReference type="Gene3D" id="3.40.50.300">
    <property type="entry name" value="P-loop containing nucleotide triphosphate hydrolases"/>
    <property type="match status" value="2"/>
</dbReference>
<reference evidence="11 12" key="1">
    <citation type="journal article" date="2018" name="Mol. Biol. Evol.">
        <title>Broad Genomic Sampling Reveals a Smut Pathogenic Ancestry of the Fungal Clade Ustilaginomycotina.</title>
        <authorList>
            <person name="Kijpornyongpan T."/>
            <person name="Mondo S.J."/>
            <person name="Barry K."/>
            <person name="Sandor L."/>
            <person name="Lee J."/>
            <person name="Lipzen A."/>
            <person name="Pangilinan J."/>
            <person name="LaButti K."/>
            <person name="Hainaut M."/>
            <person name="Henrissat B."/>
            <person name="Grigoriev I.V."/>
            <person name="Spatafora J.W."/>
            <person name="Aime M.C."/>
        </authorList>
    </citation>
    <scope>NUCLEOTIDE SEQUENCE [LARGE SCALE GENOMIC DNA]</scope>
    <source>
        <strain evidence="11 12">MCA 4658</strain>
    </source>
</reference>
<evidence type="ECO:0000256" key="9">
    <source>
        <dbReference type="SAM" id="Phobius"/>
    </source>
</evidence>
<organism evidence="11 12">
    <name type="scientific">Ceraceosorus guamensis</name>
    <dbReference type="NCBI Taxonomy" id="1522189"/>
    <lineage>
        <taxon>Eukaryota</taxon>
        <taxon>Fungi</taxon>
        <taxon>Dikarya</taxon>
        <taxon>Basidiomycota</taxon>
        <taxon>Ustilaginomycotina</taxon>
        <taxon>Exobasidiomycetes</taxon>
        <taxon>Ceraceosorales</taxon>
        <taxon>Ceraceosoraceae</taxon>
        <taxon>Ceraceosorus</taxon>
    </lineage>
</organism>
<dbReference type="Proteomes" id="UP000245783">
    <property type="component" value="Unassembled WGS sequence"/>
</dbReference>
<dbReference type="RefSeq" id="XP_025369901.1">
    <property type="nucleotide sequence ID" value="XM_025513828.1"/>
</dbReference>
<feature type="transmembrane region" description="Helical" evidence="9">
    <location>
        <begin position="1189"/>
        <end position="1206"/>
    </location>
</feature>
<feature type="transmembrane region" description="Helical" evidence="9">
    <location>
        <begin position="1322"/>
        <end position="1348"/>
    </location>
</feature>
<dbReference type="Pfam" id="PF14510">
    <property type="entry name" value="ABC_trans_N"/>
    <property type="match status" value="1"/>
</dbReference>
<feature type="transmembrane region" description="Helical" evidence="9">
    <location>
        <begin position="1261"/>
        <end position="1285"/>
    </location>
</feature>
<dbReference type="EMBL" id="KZ819376">
    <property type="protein sequence ID" value="PWN42741.1"/>
    <property type="molecule type" value="Genomic_DNA"/>
</dbReference>
<evidence type="ECO:0000256" key="6">
    <source>
        <dbReference type="ARBA" id="ARBA00022989"/>
    </source>
</evidence>
<evidence type="ECO:0000256" key="1">
    <source>
        <dbReference type="ARBA" id="ARBA00004141"/>
    </source>
</evidence>
<evidence type="ECO:0000256" key="4">
    <source>
        <dbReference type="ARBA" id="ARBA00022741"/>
    </source>
</evidence>
<dbReference type="GeneID" id="37035698"/>
<accession>A0A316W2E6</accession>
<evidence type="ECO:0000259" key="10">
    <source>
        <dbReference type="PROSITE" id="PS50893"/>
    </source>
</evidence>
<evidence type="ECO:0000256" key="8">
    <source>
        <dbReference type="SAM" id="MobiDB-lite"/>
    </source>
</evidence>
<keyword evidence="4" id="KW-0547">Nucleotide-binding</keyword>
<feature type="domain" description="ABC transporter" evidence="10">
    <location>
        <begin position="840"/>
        <end position="1082"/>
    </location>
</feature>
<dbReference type="GO" id="GO:0016887">
    <property type="term" value="F:ATP hydrolysis activity"/>
    <property type="evidence" value="ECO:0007669"/>
    <property type="project" value="InterPro"/>
</dbReference>
<keyword evidence="5 11" id="KW-0067">ATP-binding</keyword>
<dbReference type="SUPFAM" id="SSF52540">
    <property type="entry name" value="P-loop containing nucleoside triphosphate hydrolases"/>
    <property type="match status" value="2"/>
</dbReference>
<evidence type="ECO:0000256" key="5">
    <source>
        <dbReference type="ARBA" id="ARBA00022840"/>
    </source>
</evidence>
<feature type="transmembrane region" description="Helical" evidence="9">
    <location>
        <begin position="656"/>
        <end position="675"/>
    </location>
</feature>
<feature type="transmembrane region" description="Helical" evidence="9">
    <location>
        <begin position="1449"/>
        <end position="1469"/>
    </location>
</feature>
<name>A0A316W2E6_9BASI</name>
<dbReference type="Pfam" id="PF06422">
    <property type="entry name" value="PDR_CDR"/>
    <property type="match status" value="1"/>
</dbReference>
<dbReference type="InterPro" id="IPR017871">
    <property type="entry name" value="ABC_transporter-like_CS"/>
</dbReference>
<dbReference type="FunFam" id="3.40.50.300:FF:000054">
    <property type="entry name" value="ABC multidrug transporter atrF"/>
    <property type="match status" value="1"/>
</dbReference>
<dbReference type="InterPro" id="IPR034001">
    <property type="entry name" value="ABCG_PDR_1"/>
</dbReference>
<dbReference type="InterPro" id="IPR003593">
    <property type="entry name" value="AAA+_ATPase"/>
</dbReference>
<dbReference type="InterPro" id="IPR029481">
    <property type="entry name" value="ABC_trans_N"/>
</dbReference>
<feature type="transmembrane region" description="Helical" evidence="9">
    <location>
        <begin position="1297"/>
        <end position="1316"/>
    </location>
</feature>
<keyword evidence="7 9" id="KW-0472">Membrane</keyword>
<sequence length="1475" mass="164134">MSSLPAGEGGVGGPVSHSAPLTAAGERNEAHSSSPTDVESSSIEESLENHGEGVNVERAKEEFANLGRTLSTEARAAEKEKDIEGASDDDEFSLLDYLQSNTSASSQAGIKRKRVGVVWENLEVLGMGSLTLGVRTFPDALVQNFGAPLFMILQLLKVDLLKLGQRKLLQNFNGSMRPGEMTLVLGRPGSGCSTFLKTIANERGGYIGVNGEVTYGGMPAKLFTNRYPGEIVYNEEDDRHFPTLTVGETLETALRLKSPGRLLPGESKKEFREKVVNMLLSMLNIRHTRDTKVGDAYVRGVSGGERKRVSVAEMLCTRAAVLSWDGPSRGLDASSALDLAKSLRILTDVLGLSTFVSLYQAGEGIYEQFNNVMVITEGRCVYYGPREQCRPYFWSLGYKDLPRQTSADYVAGCTDKYVRVFADGRDASNVPSTPEALEAAYQASDIYRKVIADKDTYKSELEKDSSAAEEFRQAVMEDKNHGVGKKSRYTVNYLQQVKALWIRQVLMILNDRRDLVIAYITSLILALVIGSLFYQIEVNAAGAFTRGGVIFITLLFGSLSAFAELPTQMGGRPILFRQSHGFAFYRPSALTIAHLAADFPTGIPKITMFVIIIYFMAGLRYTAGAFFTFWIHVILANYTFRALFSLFGTVCRSYDVAARLAASVMSGLVLFAGYVLPRDAMPRWLFWISYLNPIYYFFEALMLNEFRGLDLACDAASGYLVPSGFPQYNNIQYQTCTLQGAELGQTSVRGIDYLRESFGFELWHQWLNLGIEFIFFFGFTALTAFFVETMEQGSYSSAIVFKKKPNAEEQKLNARLSERRELVLEGKTDEVELKAEGRAFTWENLSYTVPVKGGQRQLLDNINGYCVPGSLTALMGASGAGKTTLLDVLADRKSVGKIEGDRLVEGRPVDTEFQRACGYAEQQDLHEPTATVREALRFSAYLRQDYHTSEEEKNQYVEDIIELMEMQDIADAMIGWTVAGLSVADRKRVTIGVELAAKPNQLLFLDEPTSGLDGASSMTIVRLLRKLTHAGMTILCTIHQPSSLLFEHFDRLLLLERGIINSDGTSTGGRTVYFGDIGTGSQHLIDYFEANGAKMPADVNPAEAMLDIIGAGSQKRVGPRDWADIYNESELNRVNLEKIQEIKRDCLEKPSQRGHISEYATPFMYQIKTVANRTFLVSWRTPDYQFTRLFQHGAFALFTGLVFLQLGNNVASIQFRIFGIFMTAVLPAIILASIGPMYIIARSTFLRENSSKMYTPVVFALTQMMAEIPYGILCAVVYFLLFYFVTGFQSDSNRAGYFFALLLVLEFFSIGLGQAMAALTPSIYVCTLFIPFIVLTFSLFCGVTIVYATMTPFWRAWLYWLNPLTHTVGGFIANELQDLRIRCDLNEFAIFDPPSDQTCQAYAADFLRTATGYLDNPGDSEACRYCQYEFGQEFFAPINVSFANRGRSIGIMIAFAASNWIITVLAAKYTRFANR</sequence>
<feature type="transmembrane region" description="Helical" evidence="9">
    <location>
        <begin position="516"/>
        <end position="536"/>
    </location>
</feature>
<dbReference type="PROSITE" id="PS00211">
    <property type="entry name" value="ABC_TRANSPORTER_1"/>
    <property type="match status" value="1"/>
</dbReference>
<feature type="transmembrane region" description="Helical" evidence="9">
    <location>
        <begin position="1218"/>
        <end position="1241"/>
    </location>
</feature>
<dbReference type="InterPro" id="IPR034003">
    <property type="entry name" value="ABCG_PDR_2"/>
</dbReference>
<evidence type="ECO:0000313" key="11">
    <source>
        <dbReference type="EMBL" id="PWN42741.1"/>
    </source>
</evidence>
<dbReference type="Pfam" id="PF01061">
    <property type="entry name" value="ABC2_membrane"/>
    <property type="match status" value="2"/>
</dbReference>
<dbReference type="PROSITE" id="PS50893">
    <property type="entry name" value="ABC_TRANSPORTER_2"/>
    <property type="match status" value="2"/>
</dbReference>
<evidence type="ECO:0000256" key="3">
    <source>
        <dbReference type="ARBA" id="ARBA00022692"/>
    </source>
</evidence>
<dbReference type="SMART" id="SM00382">
    <property type="entry name" value="AAA"/>
    <property type="match status" value="2"/>
</dbReference>
<feature type="domain" description="ABC transporter" evidence="10">
    <location>
        <begin position="153"/>
        <end position="402"/>
    </location>
</feature>
<comment type="subcellular location">
    <subcellularLocation>
        <location evidence="1">Membrane</location>
        <topology evidence="1">Multi-pass membrane protein</topology>
    </subcellularLocation>
</comment>
<keyword evidence="12" id="KW-1185">Reference proteome</keyword>
<dbReference type="GO" id="GO:0016020">
    <property type="term" value="C:membrane"/>
    <property type="evidence" value="ECO:0007669"/>
    <property type="project" value="UniProtKB-SubCell"/>
</dbReference>
<dbReference type="GO" id="GO:0005524">
    <property type="term" value="F:ATP binding"/>
    <property type="evidence" value="ECO:0007669"/>
    <property type="project" value="UniProtKB-KW"/>
</dbReference>
<gene>
    <name evidence="11" type="ORF">IE81DRAFT_323086</name>
</gene>
<keyword evidence="3 9" id="KW-0812">Transmembrane</keyword>
<dbReference type="GO" id="GO:0140359">
    <property type="term" value="F:ABC-type transporter activity"/>
    <property type="evidence" value="ECO:0007669"/>
    <property type="project" value="InterPro"/>
</dbReference>
<feature type="transmembrane region" description="Helical" evidence="9">
    <location>
        <begin position="623"/>
        <end position="644"/>
    </location>
</feature>
<dbReference type="InParanoid" id="A0A316W2E6"/>
<dbReference type="InterPro" id="IPR003439">
    <property type="entry name" value="ABC_transporter-like_ATP-bd"/>
</dbReference>
<dbReference type="InterPro" id="IPR027417">
    <property type="entry name" value="P-loop_NTPase"/>
</dbReference>
<proteinExistence type="predicted"/>
<dbReference type="InterPro" id="IPR010929">
    <property type="entry name" value="PDR_CDR_ABC"/>
</dbReference>
<protein>
    <submittedName>
        <fullName evidence="11">Putative ATP-binding multidrug cassette transport protein</fullName>
    </submittedName>
</protein>
<dbReference type="Pfam" id="PF00005">
    <property type="entry name" value="ABC_tran"/>
    <property type="match status" value="2"/>
</dbReference>
<feature type="transmembrane region" description="Helical" evidence="9">
    <location>
        <begin position="681"/>
        <end position="698"/>
    </location>
</feature>
<feature type="region of interest" description="Disordered" evidence="8">
    <location>
        <begin position="1"/>
        <end position="60"/>
    </location>
</feature>
<feature type="transmembrane region" description="Helical" evidence="9">
    <location>
        <begin position="588"/>
        <end position="617"/>
    </location>
</feature>
<evidence type="ECO:0000313" key="12">
    <source>
        <dbReference type="Proteomes" id="UP000245783"/>
    </source>
</evidence>
<dbReference type="STRING" id="1522189.A0A316W2E6"/>